<keyword evidence="3" id="KW-0472">Membrane</keyword>
<evidence type="ECO:0000313" key="7">
    <source>
        <dbReference type="Proteomes" id="UP001500102"/>
    </source>
</evidence>
<evidence type="ECO:0000256" key="2">
    <source>
        <dbReference type="ARBA" id="ARBA00023002"/>
    </source>
</evidence>
<feature type="domain" description="Plastocyanin-like" evidence="5">
    <location>
        <begin position="132"/>
        <end position="242"/>
    </location>
</feature>
<dbReference type="SUPFAM" id="SSF49503">
    <property type="entry name" value="Cupredoxins"/>
    <property type="match status" value="2"/>
</dbReference>
<evidence type="ECO:0000256" key="3">
    <source>
        <dbReference type="SAM" id="Phobius"/>
    </source>
</evidence>
<keyword evidence="3" id="KW-1133">Transmembrane helix</keyword>
<dbReference type="PROSITE" id="PS00080">
    <property type="entry name" value="MULTICOPPER_OXIDASE2"/>
    <property type="match status" value="1"/>
</dbReference>
<evidence type="ECO:0000256" key="1">
    <source>
        <dbReference type="ARBA" id="ARBA00022723"/>
    </source>
</evidence>
<proteinExistence type="predicted"/>
<comment type="caution">
    <text evidence="6">The sequence shown here is derived from an EMBL/GenBank/DDBJ whole genome shotgun (WGS) entry which is preliminary data.</text>
</comment>
<evidence type="ECO:0008006" key="8">
    <source>
        <dbReference type="Google" id="ProtNLM"/>
    </source>
</evidence>
<dbReference type="InterPro" id="IPR011707">
    <property type="entry name" value="Cu-oxidase-like_N"/>
</dbReference>
<name>A0ABP5L426_9MICC</name>
<gene>
    <name evidence="6" type="ORF">GCM10009825_27040</name>
</gene>
<accession>A0ABP5L426</accession>
<sequence>MGNHAMTPQQARTGPLFWPRWILLLMVLGLVAALAPIFILSGSATATAPAKGHYVPQTRTYFIGADEVDWNYAPTGSNQITGEPFDAAAAVFTQQGPQRIGSTYIKSLYREYTDSSFRTLKPRIAADQHLGMLGPVIRAVVGDTIKVIFKNNLDRPAAVHAHGVFYDKGSEGAPYNDGTSAADHGDDAVTPGTVYTYSYKVPDRAGPGPMDGSSVMWMYHSHTDEVGDDYAGLVGPMVITKASTARADGTPNDVDREFFVQFKVSDENASPYLQRNIARFAGDPASVDPDNEEFGESNLMHSVNGYVFGNLPLDAMTMAKGDRVRWYLMGMGTEVDLHTPHWHGNTATALGMRTDVVSLLPATMVTADMVPDNPGTWLFHCHVNDHISAGMLVRYRVRDAANPDSGNGNGTGGHSGHTL</sequence>
<keyword evidence="7" id="KW-1185">Reference proteome</keyword>
<dbReference type="InterPro" id="IPR008972">
    <property type="entry name" value="Cupredoxin"/>
</dbReference>
<keyword evidence="1" id="KW-0479">Metal-binding</keyword>
<protein>
    <recommendedName>
        <fullName evidence="8">Copper oxidase</fullName>
    </recommendedName>
</protein>
<dbReference type="PANTHER" id="PTHR11709">
    <property type="entry name" value="MULTI-COPPER OXIDASE"/>
    <property type="match status" value="1"/>
</dbReference>
<keyword evidence="2" id="KW-0560">Oxidoreductase</keyword>
<evidence type="ECO:0000259" key="4">
    <source>
        <dbReference type="Pfam" id="PF07731"/>
    </source>
</evidence>
<evidence type="ECO:0000313" key="6">
    <source>
        <dbReference type="EMBL" id="GAA2139784.1"/>
    </source>
</evidence>
<reference evidence="7" key="1">
    <citation type="journal article" date="2019" name="Int. J. Syst. Evol. Microbiol.">
        <title>The Global Catalogue of Microorganisms (GCM) 10K type strain sequencing project: providing services to taxonomists for standard genome sequencing and annotation.</title>
        <authorList>
            <consortium name="The Broad Institute Genomics Platform"/>
            <consortium name="The Broad Institute Genome Sequencing Center for Infectious Disease"/>
            <person name="Wu L."/>
            <person name="Ma J."/>
        </authorList>
    </citation>
    <scope>NUCLEOTIDE SEQUENCE [LARGE SCALE GENOMIC DNA]</scope>
    <source>
        <strain evidence="7">JCM 15921</strain>
    </source>
</reference>
<dbReference type="Pfam" id="PF07731">
    <property type="entry name" value="Cu-oxidase_2"/>
    <property type="match status" value="1"/>
</dbReference>
<feature type="transmembrane region" description="Helical" evidence="3">
    <location>
        <begin position="21"/>
        <end position="40"/>
    </location>
</feature>
<evidence type="ECO:0000259" key="5">
    <source>
        <dbReference type="Pfam" id="PF07732"/>
    </source>
</evidence>
<dbReference type="InterPro" id="IPR033138">
    <property type="entry name" value="Cu_oxidase_CS"/>
</dbReference>
<dbReference type="Proteomes" id="UP001500102">
    <property type="component" value="Unassembled WGS sequence"/>
</dbReference>
<dbReference type="PANTHER" id="PTHR11709:SF486">
    <property type="entry name" value="MULTICOPPER OXIDASE"/>
    <property type="match status" value="1"/>
</dbReference>
<dbReference type="InterPro" id="IPR045087">
    <property type="entry name" value="Cu-oxidase_fam"/>
</dbReference>
<dbReference type="InterPro" id="IPR011706">
    <property type="entry name" value="Cu-oxidase_C"/>
</dbReference>
<dbReference type="PROSITE" id="PS00079">
    <property type="entry name" value="MULTICOPPER_OXIDASE1"/>
    <property type="match status" value="1"/>
</dbReference>
<keyword evidence="3" id="KW-0812">Transmembrane</keyword>
<organism evidence="6 7">
    <name type="scientific">Arthrobacter humicola</name>
    <dbReference type="NCBI Taxonomy" id="409291"/>
    <lineage>
        <taxon>Bacteria</taxon>
        <taxon>Bacillati</taxon>
        <taxon>Actinomycetota</taxon>
        <taxon>Actinomycetes</taxon>
        <taxon>Micrococcales</taxon>
        <taxon>Micrococcaceae</taxon>
        <taxon>Arthrobacter</taxon>
    </lineage>
</organism>
<dbReference type="Pfam" id="PF07732">
    <property type="entry name" value="Cu-oxidase_3"/>
    <property type="match status" value="1"/>
</dbReference>
<dbReference type="InterPro" id="IPR002355">
    <property type="entry name" value="Cu_oxidase_Cu_BS"/>
</dbReference>
<feature type="domain" description="Plastocyanin-like" evidence="4">
    <location>
        <begin position="304"/>
        <end position="399"/>
    </location>
</feature>
<dbReference type="EMBL" id="BAAAQB010000037">
    <property type="protein sequence ID" value="GAA2139784.1"/>
    <property type="molecule type" value="Genomic_DNA"/>
</dbReference>
<dbReference type="Gene3D" id="2.60.40.420">
    <property type="entry name" value="Cupredoxins - blue copper proteins"/>
    <property type="match status" value="1"/>
</dbReference>